<dbReference type="InterPro" id="IPR013784">
    <property type="entry name" value="Carb-bd-like_fold"/>
</dbReference>
<dbReference type="InterPro" id="IPR014756">
    <property type="entry name" value="Ig_E-set"/>
</dbReference>
<evidence type="ECO:0000259" key="10">
    <source>
        <dbReference type="SMART" id="SM00642"/>
    </source>
</evidence>
<dbReference type="Gene3D" id="2.60.40.10">
    <property type="entry name" value="Immunoglobulins"/>
    <property type="match status" value="1"/>
</dbReference>
<keyword evidence="3" id="KW-0378">Hydrolase</keyword>
<dbReference type="EMBL" id="SOBG01000008">
    <property type="protein sequence ID" value="TDT68096.1"/>
    <property type="molecule type" value="Genomic_DNA"/>
</dbReference>
<dbReference type="EC" id="3.2.1.41" evidence="6"/>
<dbReference type="Gene3D" id="2.60.40.1110">
    <property type="match status" value="2"/>
</dbReference>
<keyword evidence="4" id="KW-0326">Glycosidase</keyword>
<evidence type="ECO:0000256" key="6">
    <source>
        <dbReference type="ARBA" id="ARBA00024062"/>
    </source>
</evidence>
<dbReference type="CDD" id="cd11341">
    <property type="entry name" value="AmyAc_Pullulanase_LD-like"/>
    <property type="match status" value="1"/>
</dbReference>
<dbReference type="Proteomes" id="UP000294678">
    <property type="component" value="Unassembled WGS sequence"/>
</dbReference>
<evidence type="ECO:0000256" key="7">
    <source>
        <dbReference type="ARBA" id="ARBA00029618"/>
    </source>
</evidence>
<dbReference type="InterPro" id="IPR006047">
    <property type="entry name" value="GH13_cat_dom"/>
</dbReference>
<dbReference type="PANTHER" id="PTHR43002">
    <property type="entry name" value="GLYCOGEN DEBRANCHING ENZYME"/>
    <property type="match status" value="1"/>
</dbReference>
<dbReference type="RefSeq" id="WP_134113679.1">
    <property type="nucleotide sequence ID" value="NZ_SOBG01000008.1"/>
</dbReference>
<sequence length="1022" mass="114647">MIMKSNSKKLVFSLIFSSLLIAGCSSNQENNPVEKVSTASISKDFSNLTVHYQRGNSDYDNFTIWAWDDVDFTGDWPHGIKYSGIDNYGAVYSLPLKPNPKKASFLFVDETDGDNGKDGSDKIIDVTKTNGSVWAMQGSDVVYYSEPDPIEDNEIRVHYKRDDGNYDNFTVWAWNDADFTGDWPHGIKYSGIDNYGAYYDIPLKTNRDEANNLGFLLVDETQGDPGKDGSDKAFTKLAKYKEIFVVQGSDDVFIGPNMETPDGLEAADIIDDNKISLKFTNTEDINEENLILKNKYSISTDIKDIKIIDNKKVVITADLRKDWYPYTIEYEGFKITLKPGLAYFDSKFSYTDDDLGAIFNSDGSITLKVWAPTSEDVQVAIFKKSNPEIEAETIPMNLTEKGVWAVTLSSDYKGDFYQYKLKHQGEKKYTYALDPYAKSMYEFKINTNASNRAITDAIGKGALVNPSEIAQISSFAHIDGYTKREDAIIYEMHVRDFTSHIDANTSAQFGTYKAFIEKLDYLKSLGVTHIQLLPVQSFYYGDESKNSEREWNYSAKNNNYNWGYDPHSYFAPEGMYSENPKDPALRIKELKELIQAIHDKGMGVTLDVVYNHTANSEIFERLVPGYYGFLNADGTPKTSFGGLQMGTTHAMTRKLIIDSIKYWTKEFKVDGFRFDMMGNLDAKTVQMAYNEAAKLNPNTLFIGEGWRTFNGDAGVTGIVPADQDWMNKTDDVAVFSDEIRNELKSGFGSEGEPRFITGGERNINTIFNNIKGQPSNFNADDPGDVVQYIAAHDNLPLHDVISQSIRKSVATHEDEIQKRIRLGNTIILTSQGIAFLHGGQEYGRTKQWKGTGKPEDKYTVVPQTKEIFIHDSYDSSDRINAFDWTAVEKNGRGYLTKEYTKGLIAIRRSTDAFRLGSKDLVDSNVSLLYPNANKSAKMIAYKATATNGDEYYVFINGYANGETPRDSSLKAGVFELNEDLSTGLVLADNDEANVNGVNEISGVTFDGNKVILDPLTAVIIKK</sequence>
<reference evidence="11 12" key="1">
    <citation type="submission" date="2019-03" db="EMBL/GenBank/DDBJ databases">
        <title>Genomic Encyclopedia of Type Strains, Phase IV (KMG-IV): sequencing the most valuable type-strain genomes for metagenomic binning, comparative biology and taxonomic classification.</title>
        <authorList>
            <person name="Goeker M."/>
        </authorList>
    </citation>
    <scope>NUCLEOTIDE SEQUENCE [LARGE SCALE GENOMIC DNA]</scope>
    <source>
        <strain evidence="11 12">DSM 100055</strain>
    </source>
</reference>
<dbReference type="Pfam" id="PF03714">
    <property type="entry name" value="PUD"/>
    <property type="match status" value="2"/>
</dbReference>
<feature type="signal peptide" evidence="9">
    <location>
        <begin position="1"/>
        <end position="22"/>
    </location>
</feature>
<evidence type="ECO:0000256" key="9">
    <source>
        <dbReference type="SAM" id="SignalP"/>
    </source>
</evidence>
<dbReference type="InterPro" id="IPR017853">
    <property type="entry name" value="GH"/>
</dbReference>
<protein>
    <recommendedName>
        <fullName evidence="6">pullulanase</fullName>
        <ecNumber evidence="6">3.2.1.41</ecNumber>
    </recommendedName>
    <alternativeName>
        <fullName evidence="7">Alpha-dextrin endo-1,6-alpha-glucosidase</fullName>
    </alternativeName>
    <alternativeName>
        <fullName evidence="8">Pullulan 6-glucanohydrolase</fullName>
    </alternativeName>
</protein>
<dbReference type="CDD" id="cd02860">
    <property type="entry name" value="E_set_Pullulanase"/>
    <property type="match status" value="1"/>
</dbReference>
<dbReference type="Pfam" id="PF18033">
    <property type="entry name" value="SpuA_C"/>
    <property type="match status" value="1"/>
</dbReference>
<feature type="chain" id="PRO_5041220863" description="pullulanase" evidence="9">
    <location>
        <begin position="23"/>
        <end position="1022"/>
    </location>
</feature>
<dbReference type="SUPFAM" id="SSF49452">
    <property type="entry name" value="Starch-binding domain-like"/>
    <property type="match status" value="2"/>
</dbReference>
<dbReference type="InterPro" id="IPR005323">
    <property type="entry name" value="CBM41_pullulanase"/>
</dbReference>
<dbReference type="SUPFAM" id="SSF81296">
    <property type="entry name" value="E set domains"/>
    <property type="match status" value="1"/>
</dbReference>
<dbReference type="Pfam" id="PF00128">
    <property type="entry name" value="Alpha-amylase"/>
    <property type="match status" value="1"/>
</dbReference>
<dbReference type="Pfam" id="PF02922">
    <property type="entry name" value="CBM_48"/>
    <property type="match status" value="1"/>
</dbReference>
<evidence type="ECO:0000313" key="12">
    <source>
        <dbReference type="Proteomes" id="UP000294678"/>
    </source>
</evidence>
<comment type="caution">
    <text evidence="11">The sequence shown here is derived from an EMBL/GenBank/DDBJ whole genome shotgun (WGS) entry which is preliminary data.</text>
</comment>
<evidence type="ECO:0000256" key="5">
    <source>
        <dbReference type="ARBA" id="ARBA00023965"/>
    </source>
</evidence>
<comment type="catalytic activity">
    <reaction evidence="5">
        <text>Hydrolysis of (1-&gt;6)-alpha-D-glucosidic linkages in pullulan, amylopectin and glycogen, and in the alpha- and beta-limit dextrins of amylopectin and glycogen.</text>
        <dbReference type="EC" id="3.2.1.41"/>
    </reaction>
</comment>
<dbReference type="NCBIfam" id="TIGR02102">
    <property type="entry name" value="pullulan_Gpos"/>
    <property type="match status" value="1"/>
</dbReference>
<keyword evidence="2 9" id="KW-0732">Signal</keyword>
<evidence type="ECO:0000256" key="8">
    <source>
        <dbReference type="ARBA" id="ARBA00031076"/>
    </source>
</evidence>
<evidence type="ECO:0000256" key="2">
    <source>
        <dbReference type="ARBA" id="ARBA00022729"/>
    </source>
</evidence>
<feature type="domain" description="Glycosyl hydrolase family 13 catalytic" evidence="10">
    <location>
        <begin position="491"/>
        <end position="878"/>
    </location>
</feature>
<evidence type="ECO:0000256" key="1">
    <source>
        <dbReference type="ARBA" id="ARBA00008061"/>
    </source>
</evidence>
<name>A0AA46DXI6_9FUSO</name>
<evidence type="ECO:0000256" key="4">
    <source>
        <dbReference type="ARBA" id="ARBA00023295"/>
    </source>
</evidence>
<organism evidence="11 12">
    <name type="scientific">Hypnocyclicus thermotrophus</name>
    <dbReference type="NCBI Taxonomy" id="1627895"/>
    <lineage>
        <taxon>Bacteria</taxon>
        <taxon>Fusobacteriati</taxon>
        <taxon>Fusobacteriota</taxon>
        <taxon>Fusobacteriia</taxon>
        <taxon>Fusobacteriales</taxon>
        <taxon>Fusobacteriaceae</taxon>
        <taxon>Hypnocyclicus</taxon>
    </lineage>
</organism>
<dbReference type="CDD" id="cd10315">
    <property type="entry name" value="CBM41_pullulanase"/>
    <property type="match status" value="2"/>
</dbReference>
<keyword evidence="12" id="KW-1185">Reference proteome</keyword>
<dbReference type="PROSITE" id="PS51257">
    <property type="entry name" value="PROKAR_LIPOPROTEIN"/>
    <property type="match status" value="1"/>
</dbReference>
<dbReference type="InterPro" id="IPR013783">
    <property type="entry name" value="Ig-like_fold"/>
</dbReference>
<dbReference type="InterPro" id="IPR004193">
    <property type="entry name" value="Glyco_hydro_13_N"/>
</dbReference>
<comment type="similarity">
    <text evidence="1">Belongs to the glycosyl hydrolase 13 family.</text>
</comment>
<proteinExistence type="inferred from homology"/>
<dbReference type="GO" id="GO:0030246">
    <property type="term" value="F:carbohydrate binding"/>
    <property type="evidence" value="ECO:0007669"/>
    <property type="project" value="InterPro"/>
</dbReference>
<dbReference type="SMART" id="SM00642">
    <property type="entry name" value="Aamy"/>
    <property type="match status" value="1"/>
</dbReference>
<dbReference type="GO" id="GO:0051060">
    <property type="term" value="F:pullulanase activity"/>
    <property type="evidence" value="ECO:0007669"/>
    <property type="project" value="UniProtKB-EC"/>
</dbReference>
<dbReference type="Gene3D" id="3.20.20.80">
    <property type="entry name" value="Glycosidases"/>
    <property type="match status" value="1"/>
</dbReference>
<dbReference type="InterPro" id="IPR040806">
    <property type="entry name" value="SpuA_C"/>
</dbReference>
<dbReference type="InterPro" id="IPR011838">
    <property type="entry name" value="Pullulan_Gpos"/>
</dbReference>
<dbReference type="GO" id="GO:0005975">
    <property type="term" value="P:carbohydrate metabolic process"/>
    <property type="evidence" value="ECO:0007669"/>
    <property type="project" value="InterPro"/>
</dbReference>
<gene>
    <name evidence="11" type="ORF">EV215_1817</name>
</gene>
<dbReference type="Gene3D" id="2.60.40.1220">
    <property type="match status" value="1"/>
</dbReference>
<evidence type="ECO:0000313" key="11">
    <source>
        <dbReference type="EMBL" id="TDT68096.1"/>
    </source>
</evidence>
<evidence type="ECO:0000256" key="3">
    <source>
        <dbReference type="ARBA" id="ARBA00022801"/>
    </source>
</evidence>
<dbReference type="SUPFAM" id="SSF51445">
    <property type="entry name" value="(Trans)glycosidases"/>
    <property type="match status" value="1"/>
</dbReference>
<dbReference type="InterPro" id="IPR013780">
    <property type="entry name" value="Glyco_hydro_b"/>
</dbReference>
<dbReference type="InterPro" id="IPR014755">
    <property type="entry name" value="Cu-Rt/internalin_Ig-like"/>
</dbReference>
<accession>A0AA46DXI6</accession>
<dbReference type="AlphaFoldDB" id="A0AA46DXI6"/>
<dbReference type="Gene3D" id="2.60.40.1180">
    <property type="entry name" value="Golgi alpha-mannosidase II"/>
    <property type="match status" value="1"/>
</dbReference>